<reference evidence="9" key="2">
    <citation type="submission" date="2025-09" db="UniProtKB">
        <authorList>
            <consortium name="Ensembl"/>
        </authorList>
    </citation>
    <scope>IDENTIFICATION</scope>
</reference>
<sequence>MRVGDTDHCGNAGEVWRWDPRIPFSGAGTSCLGCIAQKLPPSSSFLLATCGRRTSGEESNIVEIIGGKPADITNFPWQVSIFNNEHHICGGTILSEWWILTASHSHLFPSITYCFPFFFYFESANLTIVYGTDDLSNRNLTRITVDKVFTHPYFDSWVMNNDIALLLLKSPLNLGDENVPICLSEVTDLQTWSSCWVTGWGTTNASELHQVHLELLTWDRCFKVLPVLTRNMLCANSSQEGRDACQGDSGGPLICHKKNNKTIWYQLGIVSWGTSCGQKNVPGVYTKVTNYLLWIKGVTTKAGRPYVYQSDSGYSLLLSPWVILLLSFVMLLLS</sequence>
<keyword evidence="1" id="KW-0645">Protease</keyword>
<evidence type="ECO:0000256" key="7">
    <source>
        <dbReference type="SAM" id="Phobius"/>
    </source>
</evidence>
<dbReference type="Pfam" id="PF00089">
    <property type="entry name" value="Trypsin"/>
    <property type="match status" value="1"/>
</dbReference>
<evidence type="ECO:0000256" key="6">
    <source>
        <dbReference type="ARBA" id="ARBA00023157"/>
    </source>
</evidence>
<dbReference type="InterPro" id="IPR001254">
    <property type="entry name" value="Trypsin_dom"/>
</dbReference>
<dbReference type="Proteomes" id="UP000694564">
    <property type="component" value="Chromosome 5"/>
</dbReference>
<accession>A0A8D2CJH6</accession>
<organism evidence="9 10">
    <name type="scientific">Sciurus vulgaris</name>
    <name type="common">Eurasian red squirrel</name>
    <dbReference type="NCBI Taxonomy" id="55149"/>
    <lineage>
        <taxon>Eukaryota</taxon>
        <taxon>Metazoa</taxon>
        <taxon>Chordata</taxon>
        <taxon>Craniata</taxon>
        <taxon>Vertebrata</taxon>
        <taxon>Euteleostomi</taxon>
        <taxon>Mammalia</taxon>
        <taxon>Eutheria</taxon>
        <taxon>Euarchontoglires</taxon>
        <taxon>Glires</taxon>
        <taxon>Rodentia</taxon>
        <taxon>Sciuromorpha</taxon>
        <taxon>Sciuridae</taxon>
        <taxon>Sciurinae</taxon>
        <taxon>Sciurini</taxon>
        <taxon>Sciurus</taxon>
    </lineage>
</organism>
<dbReference type="PROSITE" id="PS00135">
    <property type="entry name" value="TRYPSIN_SER"/>
    <property type="match status" value="1"/>
</dbReference>
<evidence type="ECO:0000256" key="1">
    <source>
        <dbReference type="ARBA" id="ARBA00022670"/>
    </source>
</evidence>
<dbReference type="GO" id="GO:0006508">
    <property type="term" value="P:proteolysis"/>
    <property type="evidence" value="ECO:0007669"/>
    <property type="project" value="UniProtKB-KW"/>
</dbReference>
<feature type="domain" description="Peptidase S1" evidence="8">
    <location>
        <begin position="64"/>
        <end position="300"/>
    </location>
</feature>
<dbReference type="InterPro" id="IPR001314">
    <property type="entry name" value="Peptidase_S1A"/>
</dbReference>
<evidence type="ECO:0000256" key="4">
    <source>
        <dbReference type="ARBA" id="ARBA00022825"/>
    </source>
</evidence>
<dbReference type="PANTHER" id="PTHR24253:SF8">
    <property type="entry name" value="SERINE PROTEASE 52"/>
    <property type="match status" value="1"/>
</dbReference>
<keyword evidence="7" id="KW-0472">Membrane</keyword>
<keyword evidence="4" id="KW-0720">Serine protease</keyword>
<evidence type="ECO:0000259" key="8">
    <source>
        <dbReference type="PROSITE" id="PS50240"/>
    </source>
</evidence>
<dbReference type="GO" id="GO:0004252">
    <property type="term" value="F:serine-type endopeptidase activity"/>
    <property type="evidence" value="ECO:0007669"/>
    <property type="project" value="InterPro"/>
</dbReference>
<evidence type="ECO:0000256" key="2">
    <source>
        <dbReference type="ARBA" id="ARBA00022729"/>
    </source>
</evidence>
<protein>
    <recommendedName>
        <fullName evidence="8">Peptidase S1 domain-containing protein</fullName>
    </recommendedName>
</protein>
<reference evidence="9" key="1">
    <citation type="submission" date="2025-08" db="UniProtKB">
        <authorList>
            <consortium name="Ensembl"/>
        </authorList>
    </citation>
    <scope>IDENTIFICATION</scope>
</reference>
<evidence type="ECO:0000313" key="10">
    <source>
        <dbReference type="Proteomes" id="UP000694564"/>
    </source>
</evidence>
<keyword evidence="3" id="KW-0378">Hydrolase</keyword>
<dbReference type="InterPro" id="IPR033116">
    <property type="entry name" value="TRYPSIN_SER"/>
</dbReference>
<dbReference type="SUPFAM" id="SSF50494">
    <property type="entry name" value="Trypsin-like serine proteases"/>
    <property type="match status" value="1"/>
</dbReference>
<keyword evidence="6" id="KW-1015">Disulfide bond</keyword>
<dbReference type="PANTHER" id="PTHR24253">
    <property type="entry name" value="TRANSMEMBRANE PROTEASE SERINE"/>
    <property type="match status" value="1"/>
</dbReference>
<dbReference type="FunFam" id="2.40.10.10:FF:000120">
    <property type="entry name" value="Putative serine protease"/>
    <property type="match status" value="1"/>
</dbReference>
<dbReference type="PRINTS" id="PR00722">
    <property type="entry name" value="CHYMOTRYPSIN"/>
</dbReference>
<dbReference type="Gene3D" id="2.40.10.10">
    <property type="entry name" value="Trypsin-like serine proteases"/>
    <property type="match status" value="1"/>
</dbReference>
<keyword evidence="7" id="KW-1133">Transmembrane helix</keyword>
<dbReference type="CDD" id="cd00190">
    <property type="entry name" value="Tryp_SPc"/>
    <property type="match status" value="1"/>
</dbReference>
<name>A0A8D2CJH6_SCIVU</name>
<dbReference type="InterPro" id="IPR009003">
    <property type="entry name" value="Peptidase_S1_PA"/>
</dbReference>
<keyword evidence="5" id="KW-0865">Zymogen</keyword>
<dbReference type="SMART" id="SM00020">
    <property type="entry name" value="Tryp_SPc"/>
    <property type="match status" value="1"/>
</dbReference>
<evidence type="ECO:0000313" key="9">
    <source>
        <dbReference type="Ensembl" id="ENSSVLP00005000262.1"/>
    </source>
</evidence>
<evidence type="ECO:0000256" key="5">
    <source>
        <dbReference type="ARBA" id="ARBA00023145"/>
    </source>
</evidence>
<keyword evidence="7" id="KW-0812">Transmembrane</keyword>
<proteinExistence type="predicted"/>
<dbReference type="InterPro" id="IPR043504">
    <property type="entry name" value="Peptidase_S1_PA_chymotrypsin"/>
</dbReference>
<evidence type="ECO:0000256" key="3">
    <source>
        <dbReference type="ARBA" id="ARBA00022801"/>
    </source>
</evidence>
<dbReference type="AlphaFoldDB" id="A0A8D2CJH6"/>
<keyword evidence="10" id="KW-1185">Reference proteome</keyword>
<dbReference type="GeneTree" id="ENSGT00940000156020"/>
<feature type="transmembrane region" description="Helical" evidence="7">
    <location>
        <begin position="314"/>
        <end position="333"/>
    </location>
</feature>
<keyword evidence="2" id="KW-0732">Signal</keyword>
<dbReference type="Ensembl" id="ENSSVLT00005000308.1">
    <property type="protein sequence ID" value="ENSSVLP00005000262.1"/>
    <property type="gene ID" value="ENSSVLG00005000266.1"/>
</dbReference>
<dbReference type="PROSITE" id="PS50240">
    <property type="entry name" value="TRYPSIN_DOM"/>
    <property type="match status" value="1"/>
</dbReference>